<dbReference type="EMBL" id="AAXT01000003">
    <property type="protein sequence ID" value="EDO06538.1"/>
    <property type="molecule type" value="Genomic_DNA"/>
</dbReference>
<dbReference type="Proteomes" id="UP000002173">
    <property type="component" value="Unassembled WGS sequence"/>
</dbReference>
<feature type="compositionally biased region" description="Basic residues" evidence="1">
    <location>
        <begin position="222"/>
        <end position="231"/>
    </location>
</feature>
<organism evidence="2 3">
    <name type="scientific">Babesia bovis</name>
    <dbReference type="NCBI Taxonomy" id="5865"/>
    <lineage>
        <taxon>Eukaryota</taxon>
        <taxon>Sar</taxon>
        <taxon>Alveolata</taxon>
        <taxon>Apicomplexa</taxon>
        <taxon>Aconoidasida</taxon>
        <taxon>Piroplasmida</taxon>
        <taxon>Babesiidae</taxon>
        <taxon>Babesia</taxon>
    </lineage>
</organism>
<gene>
    <name evidence="2" type="ORF">BBOV_II005880</name>
</gene>
<keyword evidence="3" id="KW-1185">Reference proteome</keyword>
<accession>A7AUC7</accession>
<feature type="region of interest" description="Disordered" evidence="1">
    <location>
        <begin position="1"/>
        <end position="30"/>
    </location>
</feature>
<feature type="region of interest" description="Disordered" evidence="1">
    <location>
        <begin position="168"/>
        <end position="296"/>
    </location>
</feature>
<feature type="region of interest" description="Disordered" evidence="1">
    <location>
        <begin position="116"/>
        <end position="154"/>
    </location>
</feature>
<dbReference type="KEGG" id="bbo:BBOV_II005880"/>
<evidence type="ECO:0000313" key="3">
    <source>
        <dbReference type="Proteomes" id="UP000002173"/>
    </source>
</evidence>
<feature type="compositionally biased region" description="Low complexity" evidence="1">
    <location>
        <begin position="130"/>
        <end position="146"/>
    </location>
</feature>
<reference evidence="2 3" key="1">
    <citation type="journal article" date="2007" name="PLoS Pathog.">
        <title>Genome sequence of Babesia bovis and comparative analysis of apicomplexan hemoprotozoa.</title>
        <authorList>
            <person name="Brayton K.A."/>
            <person name="Lau A.O.T."/>
            <person name="Herndon D.R."/>
            <person name="Hannick L."/>
            <person name="Kappmeyer L.S."/>
            <person name="Berens S.J."/>
            <person name="Bidwell S.L."/>
            <person name="Brown W.C."/>
            <person name="Crabtree J."/>
            <person name="Fadrosh D."/>
            <person name="Feldblum T."/>
            <person name="Forberger H.A."/>
            <person name="Haas B.J."/>
            <person name="Howell J.M."/>
            <person name="Khouri H."/>
            <person name="Koo H."/>
            <person name="Mann D.J."/>
            <person name="Norimine J."/>
            <person name="Paulsen I.T."/>
            <person name="Radune D."/>
            <person name="Ren Q."/>
            <person name="Smith R.K. Jr."/>
            <person name="Suarez C.E."/>
            <person name="White O."/>
            <person name="Wortman J.R."/>
            <person name="Knowles D.P. Jr."/>
            <person name="McElwain T.F."/>
            <person name="Nene V.M."/>
        </authorList>
    </citation>
    <scope>NUCLEOTIDE SEQUENCE [LARGE SCALE GENOMIC DNA]</scope>
    <source>
        <strain evidence="2">T2Bo</strain>
    </source>
</reference>
<proteinExistence type="predicted"/>
<sequence length="481" mass="53328">MIDMEDQSMASISGRGLKNTKEETASEAECPFGVPSSSVFSYTNMSSVANFQDWSEQSTGTHSFIVQLSADSKEGNLHCSGFPGCHSIEIPTSTDETNDTHRTTGITQSLIHMAAPDEHSDSNVSSTEPLNQSTSSVSQSNSLLGSPLMEDVTPSINTQPVEEHKTAYMNHSSDINVGVDNCSKKRDIPNPKHENQPEQESVATADVTPHTSEDHKPDDSKKRKNPRRAAAKKAVYASVESEDPMLTQSGVPADTKTAKGKAAPRGGRNKNGSNPKRKKKEVDDGDSDKDIGPQSKKFKKKDFIRDTLHMLTMCKLNTPIPEEIFSVITDNYVSISGSLEDHVIDSYCCDTDILSVEELKKEMGASDNIFVSKCHLSVNEEGIPCWCCCYIDFFGDFEQKKFVTDVLGFELAEQLAERSRENAEISFHMLWIQQNKDHLNFDIPDNASKLVLERLIQIKDILMRIDDIGLLVGEMRRVIQQ</sequence>
<reference evidence="3" key="2">
    <citation type="journal article" date="2020" name="Data Brief">
        <title>Transcriptome dataset of Babesia bovis life stages within vertebrate and invertebrate hosts.</title>
        <authorList>
            <person name="Ueti M.W."/>
            <person name="Johnson W.C."/>
            <person name="Kappmeyer L.S."/>
            <person name="Herndon D.R."/>
            <person name="Mousel M.R."/>
            <person name="Reif K.E."/>
            <person name="Taus N.S."/>
            <person name="Ifeonu O.O."/>
            <person name="Silva J.C."/>
            <person name="Suarez C.E."/>
            <person name="Brayton K.A."/>
        </authorList>
    </citation>
    <scope>NUCLEOTIDE SEQUENCE [LARGE SCALE GENOMIC DNA]</scope>
</reference>
<dbReference type="eggNOG" id="ENOG502TN4W">
    <property type="taxonomic scope" value="Eukaryota"/>
</dbReference>
<dbReference type="AlphaFoldDB" id="A7AUC7"/>
<reference evidence="3" key="3">
    <citation type="journal article" date="2021" name="Int. J. Parasitol.">
        <title>Comparative analysis of gene expression between Babesia bovis blood stages and kinetes allowed by improved genome annotation.</title>
        <authorList>
            <person name="Ueti M.W."/>
            <person name="Johnson W.C."/>
            <person name="Kappmeyer L.S."/>
            <person name="Herndon D.R."/>
            <person name="Mousel M.R."/>
            <person name="Reif K.E."/>
            <person name="Taus N.S."/>
            <person name="Ifeonu O.O."/>
            <person name="Silva J.C."/>
            <person name="Suarez C.E."/>
            <person name="Brayton K.A."/>
        </authorList>
    </citation>
    <scope>NUCLEOTIDE SEQUENCE [LARGE SCALE GENOMIC DNA]</scope>
</reference>
<dbReference type="RefSeq" id="XP_001610106.1">
    <property type="nucleotide sequence ID" value="XM_001610056.1"/>
</dbReference>
<dbReference type="GeneID" id="5478340"/>
<evidence type="ECO:0000313" key="2">
    <source>
        <dbReference type="EMBL" id="EDO06538.1"/>
    </source>
</evidence>
<comment type="caution">
    <text evidence="2">The sequence shown here is derived from an EMBL/GenBank/DDBJ whole genome shotgun (WGS) entry which is preliminary data.</text>
</comment>
<dbReference type="InParanoid" id="A7AUC7"/>
<feature type="compositionally biased region" description="Basic and acidic residues" evidence="1">
    <location>
        <begin position="182"/>
        <end position="196"/>
    </location>
</feature>
<protein>
    <submittedName>
        <fullName evidence="2">Uncharacterized protein</fullName>
    </submittedName>
</protein>
<name>A7AUC7_BABBO</name>
<feature type="compositionally biased region" description="Basic and acidic residues" evidence="1">
    <location>
        <begin position="211"/>
        <end position="221"/>
    </location>
</feature>
<evidence type="ECO:0000256" key="1">
    <source>
        <dbReference type="SAM" id="MobiDB-lite"/>
    </source>
</evidence>
<dbReference type="VEuPathDB" id="PiroplasmaDB:BBOV_II005880"/>